<dbReference type="AlphaFoldDB" id="A0A3P7NXT0"/>
<protein>
    <submittedName>
        <fullName evidence="1">Uncharacterized protein</fullName>
    </submittedName>
</protein>
<dbReference type="Proteomes" id="UP000279029">
    <property type="component" value="Chromosome"/>
</dbReference>
<proteinExistence type="predicted"/>
<dbReference type="RefSeq" id="WP_125135660.1">
    <property type="nucleotide sequence ID" value="NZ_LR130778.1"/>
</dbReference>
<accession>A0A3P7NXT0</accession>
<organism evidence="1 2">
    <name type="scientific">Petrocella atlantisensis</name>
    <dbReference type="NCBI Taxonomy" id="2173034"/>
    <lineage>
        <taxon>Bacteria</taxon>
        <taxon>Bacillati</taxon>
        <taxon>Bacillota</taxon>
        <taxon>Clostridia</taxon>
        <taxon>Lachnospirales</taxon>
        <taxon>Vallitaleaceae</taxon>
        <taxon>Petrocella</taxon>
    </lineage>
</organism>
<name>A0A3P7NXT0_9FIRM</name>
<sequence length="209" mass="24461">MSLFLAPIHTWLFNKIKLFEEIEQDIINQFPLILTQDTLKAIYDDYGYPMGDEPIESLIDTSNIHGWLQTSINRAEQRQAAIIKVLNDQVKEAADTVVAVYYNKGKEKAIERNETFTDPNQIFVTLNDYLLEGMPCDRVNEVIEQDDQQVIWLTNRCVHQDNWISEGMDVGYYYNFRAAFIKGFVEGNTDKFTYQYEKEPKQKHTIMRA</sequence>
<dbReference type="KEGG" id="cbar:PATL70BA_0246"/>
<evidence type="ECO:0000313" key="2">
    <source>
        <dbReference type="Proteomes" id="UP000279029"/>
    </source>
</evidence>
<evidence type="ECO:0000313" key="1">
    <source>
        <dbReference type="EMBL" id="VDN46090.1"/>
    </source>
</evidence>
<reference evidence="1 2" key="1">
    <citation type="submission" date="2018-09" db="EMBL/GenBank/DDBJ databases">
        <authorList>
            <person name="Postec A."/>
        </authorList>
    </citation>
    <scope>NUCLEOTIDE SEQUENCE [LARGE SCALE GENOMIC DNA]</scope>
    <source>
        <strain evidence="1">70B-A</strain>
    </source>
</reference>
<keyword evidence="2" id="KW-1185">Reference proteome</keyword>
<gene>
    <name evidence="1" type="ORF">PATL70BA_0246</name>
</gene>
<dbReference type="OrthoDB" id="9777242at2"/>
<dbReference type="EMBL" id="LR130778">
    <property type="protein sequence ID" value="VDN46090.1"/>
    <property type="molecule type" value="Genomic_DNA"/>
</dbReference>